<dbReference type="SMART" id="SM00382">
    <property type="entry name" value="AAA"/>
    <property type="match status" value="1"/>
</dbReference>
<dbReference type="HAMAP" id="MF_01498">
    <property type="entry name" value="RadA_bact"/>
    <property type="match status" value="1"/>
</dbReference>
<dbReference type="GO" id="GO:0000725">
    <property type="term" value="P:recombinational repair"/>
    <property type="evidence" value="ECO:0007669"/>
    <property type="project" value="UniProtKB-UniRule"/>
</dbReference>
<reference evidence="15" key="1">
    <citation type="submission" date="2020-10" db="EMBL/GenBank/DDBJ databases">
        <authorList>
            <person name="Gilroy R."/>
        </authorList>
    </citation>
    <scope>NUCLEOTIDE SEQUENCE</scope>
    <source>
        <strain evidence="15">CHK181-108</strain>
    </source>
</reference>
<evidence type="ECO:0000256" key="10">
    <source>
        <dbReference type="ARBA" id="ARBA00023204"/>
    </source>
</evidence>
<dbReference type="Pfam" id="PF13541">
    <property type="entry name" value="ChlI"/>
    <property type="match status" value="1"/>
</dbReference>
<comment type="function">
    <text evidence="11">Plays a role in repairing double-strand DNA breaks, probably involving stabilizing or processing branched DNA or blocked replication forks.</text>
</comment>
<evidence type="ECO:0000256" key="2">
    <source>
        <dbReference type="ARBA" id="ARBA00022741"/>
    </source>
</evidence>
<evidence type="ECO:0000256" key="6">
    <source>
        <dbReference type="ARBA" id="ARBA00022833"/>
    </source>
</evidence>
<accession>A0A9D1KPZ7</accession>
<dbReference type="GO" id="GO:0003684">
    <property type="term" value="F:damaged DNA binding"/>
    <property type="evidence" value="ECO:0007669"/>
    <property type="project" value="InterPro"/>
</dbReference>
<proteinExistence type="inferred from homology"/>
<feature type="domain" description="RecA family profile 1" evidence="14">
    <location>
        <begin position="74"/>
        <end position="220"/>
    </location>
</feature>
<evidence type="ECO:0000256" key="11">
    <source>
        <dbReference type="HAMAP-Rule" id="MF_01498"/>
    </source>
</evidence>
<dbReference type="GO" id="GO:0008270">
    <property type="term" value="F:zinc ion binding"/>
    <property type="evidence" value="ECO:0007669"/>
    <property type="project" value="UniProtKB-KW"/>
</dbReference>
<dbReference type="Pfam" id="PF13481">
    <property type="entry name" value="AAA_25"/>
    <property type="match status" value="1"/>
</dbReference>
<dbReference type="PANTHER" id="PTHR32472:SF10">
    <property type="entry name" value="DNA REPAIR PROTEIN RADA-LIKE PROTEIN"/>
    <property type="match status" value="1"/>
</dbReference>
<evidence type="ECO:0000256" key="8">
    <source>
        <dbReference type="ARBA" id="ARBA00023016"/>
    </source>
</evidence>
<reference evidence="15" key="2">
    <citation type="journal article" date="2021" name="PeerJ">
        <title>Extensive microbial diversity within the chicken gut microbiome revealed by metagenomics and culture.</title>
        <authorList>
            <person name="Gilroy R."/>
            <person name="Ravi A."/>
            <person name="Getino M."/>
            <person name="Pursley I."/>
            <person name="Horton D.L."/>
            <person name="Alikhan N.F."/>
            <person name="Baker D."/>
            <person name="Gharbi K."/>
            <person name="Hall N."/>
            <person name="Watson M."/>
            <person name="Adriaenssens E.M."/>
            <person name="Foster-Nyarko E."/>
            <person name="Jarju S."/>
            <person name="Secka A."/>
            <person name="Antonio M."/>
            <person name="Oren A."/>
            <person name="Chaudhuri R.R."/>
            <person name="La Ragione R."/>
            <person name="Hildebrand F."/>
            <person name="Pallen M.J."/>
        </authorList>
    </citation>
    <scope>NUCLEOTIDE SEQUENCE</scope>
    <source>
        <strain evidence="15">CHK181-108</strain>
    </source>
</reference>
<keyword evidence="4 13" id="KW-0863">Zinc-finger</keyword>
<feature type="short sequence motif" description="RadA KNRFG motif" evidence="11">
    <location>
        <begin position="257"/>
        <end position="261"/>
    </location>
</feature>
<evidence type="ECO:0000256" key="4">
    <source>
        <dbReference type="ARBA" id="ARBA00022771"/>
    </source>
</evidence>
<dbReference type="NCBIfam" id="TIGR00416">
    <property type="entry name" value="sms"/>
    <property type="match status" value="1"/>
</dbReference>
<evidence type="ECO:0000256" key="1">
    <source>
        <dbReference type="ARBA" id="ARBA00022723"/>
    </source>
</evidence>
<keyword evidence="3 11" id="KW-0227">DNA damage</keyword>
<keyword evidence="1 11" id="KW-0479">Metal-binding</keyword>
<comment type="domain">
    <text evidence="11">The middle region has homology to RecA with ATPase motifs including the RadA KNRFG motif, while the C-terminus is homologous to Lon protease.</text>
</comment>
<dbReference type="GO" id="GO:0140664">
    <property type="term" value="F:ATP-dependent DNA damage sensor activity"/>
    <property type="evidence" value="ECO:0007669"/>
    <property type="project" value="InterPro"/>
</dbReference>
<evidence type="ECO:0000259" key="14">
    <source>
        <dbReference type="PROSITE" id="PS50162"/>
    </source>
</evidence>
<gene>
    <name evidence="11 15" type="primary">radA</name>
    <name evidence="15" type="ORF">IAA60_09500</name>
</gene>
<dbReference type="InterPro" id="IPR041166">
    <property type="entry name" value="Rubredoxin_2"/>
</dbReference>
<evidence type="ECO:0000256" key="3">
    <source>
        <dbReference type="ARBA" id="ARBA00022763"/>
    </source>
</evidence>
<name>A0A9D1KPZ7_9FIRM</name>
<keyword evidence="8 11" id="KW-0346">Stress response</keyword>
<dbReference type="Gene3D" id="3.40.50.300">
    <property type="entry name" value="P-loop containing nucleotide triphosphate hydrolases"/>
    <property type="match status" value="1"/>
</dbReference>
<dbReference type="InterPro" id="IPR004504">
    <property type="entry name" value="DNA_repair_RadA"/>
</dbReference>
<dbReference type="SUPFAM" id="SSF52540">
    <property type="entry name" value="P-loop containing nucleoside triphosphate hydrolases"/>
    <property type="match status" value="1"/>
</dbReference>
<dbReference type="PRINTS" id="PR01874">
    <property type="entry name" value="DNAREPAIRADA"/>
</dbReference>
<evidence type="ECO:0000256" key="9">
    <source>
        <dbReference type="ARBA" id="ARBA00023125"/>
    </source>
</evidence>
<dbReference type="AlphaFoldDB" id="A0A9D1KPZ7"/>
<keyword evidence="2 11" id="KW-0547">Nucleotide-binding</keyword>
<dbReference type="Proteomes" id="UP000824165">
    <property type="component" value="Unassembled WGS sequence"/>
</dbReference>
<dbReference type="InterPro" id="IPR014721">
    <property type="entry name" value="Ribsml_uS5_D2-typ_fold_subgr"/>
</dbReference>
<evidence type="ECO:0000256" key="5">
    <source>
        <dbReference type="ARBA" id="ARBA00022801"/>
    </source>
</evidence>
<dbReference type="Gene3D" id="3.30.230.10">
    <property type="match status" value="1"/>
</dbReference>
<comment type="similarity">
    <text evidence="11 13">Belongs to the RecA family. RadA subfamily.</text>
</comment>
<dbReference type="PANTHER" id="PTHR32472">
    <property type="entry name" value="DNA REPAIR PROTEIN RADA"/>
    <property type="match status" value="1"/>
</dbReference>
<keyword evidence="5" id="KW-0378">Hydrolase</keyword>
<feature type="binding site" evidence="11">
    <location>
        <begin position="103"/>
        <end position="110"/>
    </location>
    <ligand>
        <name>ATP</name>
        <dbReference type="ChEBI" id="CHEBI:30616"/>
    </ligand>
</feature>
<comment type="caution">
    <text evidence="15">The sequence shown here is derived from an EMBL/GenBank/DDBJ whole genome shotgun (WGS) entry which is preliminary data.</text>
</comment>
<sequence length="461" mass="49264">MKTKTAYICRECGYKTPKWMGRCPSCGQWNTMDETIVSDKKPAPAAAAVQRAAVSGGAAAAAVPKRLNEVEHSSEARCSTGIRELDRVLGGGIVRGSLILVGGDPGIGKSTLLLQICENIEKKILYVSGEESEGQIKLRAERLGVKSGLLYLVSETDVMKITEYIASVKPEIVIIDSIQTMRRDDIASAAGSVPQVREATNVFMHIAKSAGIAMFIVGHVTKDGALAGPRVLEHMVDCVLYFEGDRQMSFRILRAVKNRFGSTNEIGVFEMRGSGLEEVANPSAMLLEGRQQNVSGSAVICALEGSRGVLAEVQALVTPTGFGNPRRMSNGIDLNRVILLIAVLEKRAGMNLSNSDVYINVAGGLRIDEPAADLGICAAIAASQSDTLLPPDMIFLGEVGLGGELRAVSQLEKRLAEAAKLGFSTAIVPKRSLGKIQKPDGIVPYGVSTVREVMTLLRKKK</sequence>
<dbReference type="SUPFAM" id="SSF54211">
    <property type="entry name" value="Ribosomal protein S5 domain 2-like"/>
    <property type="match status" value="1"/>
</dbReference>
<dbReference type="CDD" id="cd01121">
    <property type="entry name" value="RadA_SMS_N"/>
    <property type="match status" value="1"/>
</dbReference>
<keyword evidence="7 11" id="KW-0067">ATP-binding</keyword>
<dbReference type="InterPro" id="IPR020568">
    <property type="entry name" value="Ribosomal_Su5_D2-typ_SF"/>
</dbReference>
<dbReference type="GO" id="GO:0016787">
    <property type="term" value="F:hydrolase activity"/>
    <property type="evidence" value="ECO:0007669"/>
    <property type="project" value="UniProtKB-KW"/>
</dbReference>
<dbReference type="PROSITE" id="PS50162">
    <property type="entry name" value="RECA_2"/>
    <property type="match status" value="1"/>
</dbReference>
<evidence type="ECO:0000256" key="7">
    <source>
        <dbReference type="ARBA" id="ARBA00022840"/>
    </source>
</evidence>
<keyword evidence="10 11" id="KW-0234">DNA repair</keyword>
<protein>
    <recommendedName>
        <fullName evidence="11 12">DNA repair protein RadA</fullName>
    </recommendedName>
</protein>
<evidence type="ECO:0000313" key="15">
    <source>
        <dbReference type="EMBL" id="HIT86118.1"/>
    </source>
</evidence>
<keyword evidence="6 13" id="KW-0862">Zinc</keyword>
<evidence type="ECO:0000313" key="16">
    <source>
        <dbReference type="Proteomes" id="UP000824165"/>
    </source>
</evidence>
<dbReference type="InterPro" id="IPR020588">
    <property type="entry name" value="RecA_ATP-bd"/>
</dbReference>
<dbReference type="InterPro" id="IPR027417">
    <property type="entry name" value="P-loop_NTPase"/>
</dbReference>
<dbReference type="InterPro" id="IPR003593">
    <property type="entry name" value="AAA+_ATPase"/>
</dbReference>
<evidence type="ECO:0000256" key="12">
    <source>
        <dbReference type="NCBIfam" id="TIGR00416"/>
    </source>
</evidence>
<dbReference type="GO" id="GO:0005829">
    <property type="term" value="C:cytosol"/>
    <property type="evidence" value="ECO:0007669"/>
    <property type="project" value="TreeGrafter"/>
</dbReference>
<dbReference type="GO" id="GO:0005524">
    <property type="term" value="F:ATP binding"/>
    <property type="evidence" value="ECO:0007669"/>
    <property type="project" value="UniProtKB-UniRule"/>
</dbReference>
<keyword evidence="9 11" id="KW-0238">DNA-binding</keyword>
<comment type="function">
    <text evidence="13">DNA-dependent ATPase involved in processing of recombination intermediates, plays a role in repairing DNA breaks. Stimulates the branch migration of RecA-mediated strand transfer reactions, allowing the 3' invading strand to extend heteroduplex DNA faster. Binds ssDNA in the presence of ADP but not other nucleotides, has ATPase activity that is stimulated by ssDNA and various branched DNA structures, but inhibited by SSB. Does not have RecA's homology-searching function.</text>
</comment>
<feature type="region of interest" description="Lon-protease-like" evidence="11">
    <location>
        <begin position="356"/>
        <end position="461"/>
    </location>
</feature>
<organism evidence="15 16">
    <name type="scientific">Candidatus Ornithomonoglobus intestinigallinarum</name>
    <dbReference type="NCBI Taxonomy" id="2840894"/>
    <lineage>
        <taxon>Bacteria</taxon>
        <taxon>Bacillati</taxon>
        <taxon>Bacillota</taxon>
        <taxon>Clostridia</taxon>
        <taxon>Candidatus Ornithomonoglobus</taxon>
    </lineage>
</organism>
<dbReference type="EMBL" id="DVLU01000103">
    <property type="protein sequence ID" value="HIT86118.1"/>
    <property type="molecule type" value="Genomic_DNA"/>
</dbReference>
<dbReference type="FunFam" id="3.40.50.300:FF:000050">
    <property type="entry name" value="DNA repair protein RadA"/>
    <property type="match status" value="1"/>
</dbReference>
<evidence type="ECO:0000256" key="13">
    <source>
        <dbReference type="RuleBase" id="RU003555"/>
    </source>
</evidence>
<dbReference type="Pfam" id="PF18073">
    <property type="entry name" value="Zn_ribbon_LapB"/>
    <property type="match status" value="1"/>
</dbReference>